<sequence length="99" mass="10910">MADKLPDSDFLLDITGCGLRDSTRIAVHLPDEIGALGRLMDRVNDFGGYIATVVSPLSIDETGNRVAIIRYRSSNPESLDDHLRGLGYDLVTEELPTRH</sequence>
<dbReference type="Proteomes" id="UP000190896">
    <property type="component" value="Unassembled WGS sequence"/>
</dbReference>
<dbReference type="OrthoDB" id="9790355at2"/>
<keyword evidence="2" id="KW-1185">Reference proteome</keyword>
<evidence type="ECO:0000313" key="1">
    <source>
        <dbReference type="EMBL" id="OOZ36293.1"/>
    </source>
</evidence>
<proteinExistence type="predicted"/>
<gene>
    <name evidence="1" type="ORF">BOW51_07915</name>
</gene>
<dbReference type="RefSeq" id="WP_078487399.1">
    <property type="nucleotide sequence ID" value="NZ_MPRJ01000046.1"/>
</dbReference>
<comment type="caution">
    <text evidence="1">The sequence shown here is derived from an EMBL/GenBank/DDBJ whole genome shotgun (WGS) entry which is preliminary data.</text>
</comment>
<dbReference type="EMBL" id="MPRJ01000046">
    <property type="protein sequence ID" value="OOZ36293.1"/>
    <property type="molecule type" value="Genomic_DNA"/>
</dbReference>
<name>A0A1T2KTW1_9GAMM</name>
<dbReference type="AlphaFoldDB" id="A0A1T2KTW1"/>
<reference evidence="1 2" key="1">
    <citation type="submission" date="2016-11" db="EMBL/GenBank/DDBJ databases">
        <title>Mixed transmission modes and dynamic genome evolution in an obligate animal-bacterial symbiosis.</title>
        <authorList>
            <person name="Russell S.L."/>
            <person name="Corbett-Detig R.B."/>
            <person name="Cavanaugh C.M."/>
        </authorList>
    </citation>
    <scope>NUCLEOTIDE SEQUENCE [LARGE SCALE GENOMIC DNA]</scope>
    <source>
        <strain evidence="1">Se-Cadez</strain>
    </source>
</reference>
<accession>A0A1T2KTW1</accession>
<evidence type="ECO:0000313" key="2">
    <source>
        <dbReference type="Proteomes" id="UP000190896"/>
    </source>
</evidence>
<evidence type="ECO:0008006" key="3">
    <source>
        <dbReference type="Google" id="ProtNLM"/>
    </source>
</evidence>
<organism evidence="1 2">
    <name type="scientific">Solemya velesiana gill symbiont</name>
    <dbReference type="NCBI Taxonomy" id="1918948"/>
    <lineage>
        <taxon>Bacteria</taxon>
        <taxon>Pseudomonadati</taxon>
        <taxon>Pseudomonadota</taxon>
        <taxon>Gammaproteobacteria</taxon>
        <taxon>sulfur-oxidizing symbionts</taxon>
    </lineage>
</organism>
<protein>
    <recommendedName>
        <fullName evidence="3">ACT domain-containing protein</fullName>
    </recommendedName>
</protein>